<dbReference type="GO" id="GO:0005634">
    <property type="term" value="C:nucleus"/>
    <property type="evidence" value="ECO:0007669"/>
    <property type="project" value="TreeGrafter"/>
</dbReference>
<feature type="compositionally biased region" description="Acidic residues" evidence="1">
    <location>
        <begin position="378"/>
        <end position="394"/>
    </location>
</feature>
<evidence type="ECO:0000313" key="2">
    <source>
        <dbReference type="EMBL" id="KAJ1207447.1"/>
    </source>
</evidence>
<feature type="compositionally biased region" description="Basic and acidic residues" evidence="1">
    <location>
        <begin position="517"/>
        <end position="543"/>
    </location>
</feature>
<feature type="compositionally biased region" description="Polar residues" evidence="1">
    <location>
        <begin position="229"/>
        <end position="245"/>
    </location>
</feature>
<evidence type="ECO:0000256" key="1">
    <source>
        <dbReference type="SAM" id="MobiDB-lite"/>
    </source>
</evidence>
<evidence type="ECO:0008006" key="4">
    <source>
        <dbReference type="Google" id="ProtNLM"/>
    </source>
</evidence>
<dbReference type="PANTHER" id="PTHR23325:SF1">
    <property type="entry name" value="SERUM RESPONSE FACTOR-BINDING PROTEIN 1"/>
    <property type="match status" value="1"/>
</dbReference>
<dbReference type="AlphaFoldDB" id="A0AAV7W3J7"/>
<feature type="region of interest" description="Disordered" evidence="1">
    <location>
        <begin position="221"/>
        <end position="464"/>
    </location>
</feature>
<dbReference type="PANTHER" id="PTHR23325">
    <property type="entry name" value="SERUM RESPONSE FACTOR-BINDING"/>
    <property type="match status" value="1"/>
</dbReference>
<protein>
    <recommendedName>
        <fullName evidence="4">Serum response factor-binding protein 1</fullName>
    </recommendedName>
</protein>
<accession>A0AAV7W3J7</accession>
<keyword evidence="3" id="KW-1185">Reference proteome</keyword>
<proteinExistence type="predicted"/>
<dbReference type="EMBL" id="JANPWB010000002">
    <property type="protein sequence ID" value="KAJ1207447.1"/>
    <property type="molecule type" value="Genomic_DNA"/>
</dbReference>
<gene>
    <name evidence="2" type="ORF">NDU88_002838</name>
</gene>
<name>A0AAV7W3J7_PLEWA</name>
<reference evidence="2" key="1">
    <citation type="journal article" date="2022" name="bioRxiv">
        <title>Sequencing and chromosome-scale assembly of the giantPleurodeles waltlgenome.</title>
        <authorList>
            <person name="Brown T."/>
            <person name="Elewa A."/>
            <person name="Iarovenko S."/>
            <person name="Subramanian E."/>
            <person name="Araus A.J."/>
            <person name="Petzold A."/>
            <person name="Susuki M."/>
            <person name="Suzuki K.-i.T."/>
            <person name="Hayashi T."/>
            <person name="Toyoda A."/>
            <person name="Oliveira C."/>
            <person name="Osipova E."/>
            <person name="Leigh N.D."/>
            <person name="Simon A."/>
            <person name="Yun M.H."/>
        </authorList>
    </citation>
    <scope>NUCLEOTIDE SEQUENCE</scope>
    <source>
        <strain evidence="2">20211129_DDA</strain>
        <tissue evidence="2">Liver</tissue>
    </source>
</reference>
<comment type="caution">
    <text evidence="2">The sequence shown here is derived from an EMBL/GenBank/DDBJ whole genome shotgun (WGS) entry which is preliminary data.</text>
</comment>
<feature type="compositionally biased region" description="Basic and acidic residues" evidence="1">
    <location>
        <begin position="436"/>
        <end position="449"/>
    </location>
</feature>
<organism evidence="2 3">
    <name type="scientific">Pleurodeles waltl</name>
    <name type="common">Iberian ribbed newt</name>
    <dbReference type="NCBI Taxonomy" id="8319"/>
    <lineage>
        <taxon>Eukaryota</taxon>
        <taxon>Metazoa</taxon>
        <taxon>Chordata</taxon>
        <taxon>Craniata</taxon>
        <taxon>Vertebrata</taxon>
        <taxon>Euteleostomi</taxon>
        <taxon>Amphibia</taxon>
        <taxon>Batrachia</taxon>
        <taxon>Caudata</taxon>
        <taxon>Salamandroidea</taxon>
        <taxon>Salamandridae</taxon>
        <taxon>Pleurodelinae</taxon>
        <taxon>Pleurodeles</taxon>
    </lineage>
</organism>
<dbReference type="GO" id="GO:0030490">
    <property type="term" value="P:maturation of SSU-rRNA"/>
    <property type="evidence" value="ECO:0007669"/>
    <property type="project" value="TreeGrafter"/>
</dbReference>
<dbReference type="GO" id="GO:0030686">
    <property type="term" value="C:90S preribosome"/>
    <property type="evidence" value="ECO:0007669"/>
    <property type="project" value="TreeGrafter"/>
</dbReference>
<sequence>MAPVLNLNNEVVKMRKEVKKIRVLIIRKLTRHLAKLKSKKGTPEDILRNQRRAQRLLEEIHAMKEVKPDDVTKTALQKEINFEKVCKMKSSTAEERAIARLATHPQFKKRIDDIKAAVKAFKEERLNPSPTVSPSLDVGSSEDLKQMQRDVTITEVVENKAANNTKQEPFHCREVKKKNAKQQCLKAAERETESTVPSQIEGTNTLTIPKENIANISKGTVPIFPKQDMPTSPRQDPPATQKQDTPPSPKQDISAAPKRNALASPKQDMGMPAIPSKGSSSLSIADIPEQDLPTDLKKDVPKETSSVIAEIGDRSTESASLASIEYGAGAPQHRMPCTSKEDLPFNKTKKLPIAQKGKNKSLQVTEETAKGLDFTSSDIEESDKEEQEYFDDSTEERFHKQSSGPDDSDSEDDFFIGKVKQAKKRKGCKTPSTAKSRTEEHPKTLEKDPAATPGTVVSFGESKPNNKAQKLESLFCRSLAQSKHKSKVVKRNFEEGPKMNKMTVFPQTKPQVMKKQFDKKLPAKKENQKQHFHNLKRENKKQELQQPLHPSWEASKKRKEQQCLITAFQGKKIRFDD</sequence>
<dbReference type="Proteomes" id="UP001066276">
    <property type="component" value="Chromosome 1_2"/>
</dbReference>
<dbReference type="InterPro" id="IPR037393">
    <property type="entry name" value="Bud22/SRFB1"/>
</dbReference>
<feature type="region of interest" description="Disordered" evidence="1">
    <location>
        <begin position="517"/>
        <end position="560"/>
    </location>
</feature>
<evidence type="ECO:0000313" key="3">
    <source>
        <dbReference type="Proteomes" id="UP001066276"/>
    </source>
</evidence>